<evidence type="ECO:0000313" key="2">
    <source>
        <dbReference type="EMBL" id="KAL2848966.1"/>
    </source>
</evidence>
<dbReference type="Gene3D" id="1.20.1280.50">
    <property type="match status" value="1"/>
</dbReference>
<protein>
    <recommendedName>
        <fullName evidence="1">F-box domain-containing protein</fullName>
    </recommendedName>
</protein>
<evidence type="ECO:0000313" key="3">
    <source>
        <dbReference type="Proteomes" id="UP001610444"/>
    </source>
</evidence>
<evidence type="ECO:0000259" key="1">
    <source>
        <dbReference type="PROSITE" id="PS50181"/>
    </source>
</evidence>
<dbReference type="RefSeq" id="XP_070898501.1">
    <property type="nucleotide sequence ID" value="XM_071040280.1"/>
</dbReference>
<dbReference type="InterPro" id="IPR036047">
    <property type="entry name" value="F-box-like_dom_sf"/>
</dbReference>
<dbReference type="Proteomes" id="UP001610444">
    <property type="component" value="Unassembled WGS sequence"/>
</dbReference>
<reference evidence="2 3" key="1">
    <citation type="submission" date="2024-07" db="EMBL/GenBank/DDBJ databases">
        <title>Section-level genome sequencing and comparative genomics of Aspergillus sections Usti and Cavernicolus.</title>
        <authorList>
            <consortium name="Lawrence Berkeley National Laboratory"/>
            <person name="Nybo J.L."/>
            <person name="Vesth T.C."/>
            <person name="Theobald S."/>
            <person name="Frisvad J.C."/>
            <person name="Larsen T.O."/>
            <person name="Kjaerboelling I."/>
            <person name="Rothschild-Mancinelli K."/>
            <person name="Lyhne E.K."/>
            <person name="Kogle M.E."/>
            <person name="Barry K."/>
            <person name="Clum A."/>
            <person name="Na H."/>
            <person name="Ledsgaard L."/>
            <person name="Lin J."/>
            <person name="Lipzen A."/>
            <person name="Kuo A."/>
            <person name="Riley R."/>
            <person name="Mondo S."/>
            <person name="LaButti K."/>
            <person name="Haridas S."/>
            <person name="Pangalinan J."/>
            <person name="Salamov A.A."/>
            <person name="Simmons B.A."/>
            <person name="Magnuson J.K."/>
            <person name="Chen J."/>
            <person name="Drula E."/>
            <person name="Henrissat B."/>
            <person name="Wiebenga A."/>
            <person name="Lubbers R.J."/>
            <person name="Gomes A.C."/>
            <person name="Macurrencykelacurrency M.R."/>
            <person name="Stajich J."/>
            <person name="Grigoriev I.V."/>
            <person name="Mortensen U.H."/>
            <person name="De vries R.P."/>
            <person name="Baker S.E."/>
            <person name="Andersen M.R."/>
        </authorList>
    </citation>
    <scope>NUCLEOTIDE SEQUENCE [LARGE SCALE GENOMIC DNA]</scope>
    <source>
        <strain evidence="2 3">CBS 756.74</strain>
    </source>
</reference>
<comment type="caution">
    <text evidence="2">The sequence shown here is derived from an EMBL/GenBank/DDBJ whole genome shotgun (WGS) entry which is preliminary data.</text>
</comment>
<accession>A0ABR4K9Y6</accession>
<dbReference type="SUPFAM" id="SSF81383">
    <property type="entry name" value="F-box domain"/>
    <property type="match status" value="1"/>
</dbReference>
<gene>
    <name evidence="2" type="ORF">BJX68DRAFT_238066</name>
</gene>
<dbReference type="EMBL" id="JBFXLR010000024">
    <property type="protein sequence ID" value="KAL2848966.1"/>
    <property type="molecule type" value="Genomic_DNA"/>
</dbReference>
<keyword evidence="3" id="KW-1185">Reference proteome</keyword>
<dbReference type="InterPro" id="IPR001810">
    <property type="entry name" value="F-box_dom"/>
</dbReference>
<dbReference type="Pfam" id="PF12937">
    <property type="entry name" value="F-box-like"/>
    <property type="match status" value="1"/>
</dbReference>
<dbReference type="GeneID" id="98155444"/>
<name>A0ABR4K9Y6_9EURO</name>
<proteinExistence type="predicted"/>
<dbReference type="PROSITE" id="PS50181">
    <property type="entry name" value="FBOX"/>
    <property type="match status" value="1"/>
</dbReference>
<organism evidence="2 3">
    <name type="scientific">Aspergillus pseudodeflectus</name>
    <dbReference type="NCBI Taxonomy" id="176178"/>
    <lineage>
        <taxon>Eukaryota</taxon>
        <taxon>Fungi</taxon>
        <taxon>Dikarya</taxon>
        <taxon>Ascomycota</taxon>
        <taxon>Pezizomycotina</taxon>
        <taxon>Eurotiomycetes</taxon>
        <taxon>Eurotiomycetidae</taxon>
        <taxon>Eurotiales</taxon>
        <taxon>Aspergillaceae</taxon>
        <taxon>Aspergillus</taxon>
        <taxon>Aspergillus subgen. Nidulantes</taxon>
    </lineage>
</organism>
<sequence length="322" mass="36931">MPLDIFARSCWTSADIHAAKSRQRTPAKYQRKPPGSKASCPRLVSSTSLINLPSELLLAIFSHLGNLDDLFSIILTCKRFFNIFQTAQQSLIQSTFARYTCLKSDRVIYKGLLQLRQVIQSDIVHRAVAQSIFELAWKLFREDHQEELLIPFGKALAWSFVLDNRESEAINILRLIGGGLHPYGWSRKRTSQPIQPIQHLLEQLLSEHEKYYKPNEYAGFGFDDLLEIHSRSKRNATITLNNVERITLCKDGILFRDQSIVVRHSRPQPLEANPTYSNYWLRRSSFGGNETTSISEILAHRAPSEHPLLRQSDIRMASEDEV</sequence>
<dbReference type="CDD" id="cd09917">
    <property type="entry name" value="F-box_SF"/>
    <property type="match status" value="1"/>
</dbReference>
<feature type="domain" description="F-box" evidence="1">
    <location>
        <begin position="46"/>
        <end position="99"/>
    </location>
</feature>